<feature type="transmembrane region" description="Helical" evidence="1">
    <location>
        <begin position="94"/>
        <end position="115"/>
    </location>
</feature>
<sequence length="374" mass="42807">MSKKTKYFSLILFPIALLLNFIASKVPNIVEKYYSQFIDKIIVQILSKVSGIFPFSLYEITMYIIVISIFLFLCCTLSTIFNKKKKLNIYLKNSILNILSIVSIVYFLFVVLWGINYNRIPLETTLINNYNLKNNTSIQSKQYSVKELTKLYKFLVIKANETRKLTLQDKNGIVKSNTDYNGVINRAQLGYDNILDILPSVSGSYSKPKYIISSNLMCYTGITGIYFPFTGEANVNIAIPDLYIPCTVEHEMAHQRGFASEDEANFIAYLTSIKHPNIDFNYSGYILALNYTASALSKVDYNAYVDISAGISDSVRRDLKNESEFWQKYEGKINEISNEFNNSYLKANGVTEGTQSYGKMVDLLLTYYELYPYN</sequence>
<dbReference type="EMBL" id="LK932505">
    <property type="protein sequence ID" value="CDS86010.1"/>
    <property type="molecule type" value="Genomic_DNA"/>
</dbReference>
<dbReference type="PATRIC" id="fig|1496.1373.peg.2673"/>
<evidence type="ECO:0000313" key="2">
    <source>
        <dbReference type="EMBL" id="CDS86010.1"/>
    </source>
</evidence>
<feature type="transmembrane region" description="Helical" evidence="1">
    <location>
        <begin position="60"/>
        <end position="82"/>
    </location>
</feature>
<dbReference type="EMBL" id="LK932402">
    <property type="protein sequence ID" value="CDS87357.1"/>
    <property type="molecule type" value="Genomic_DNA"/>
</dbReference>
<proteinExistence type="predicted"/>
<reference evidence="3" key="1">
    <citation type="submission" date="2014-07" db="EMBL/GenBank/DDBJ databases">
        <authorList>
            <person name="Monot Marc"/>
        </authorList>
    </citation>
    <scope>NUCLEOTIDE SEQUENCE</scope>
    <source>
        <strain evidence="3">7032994</strain>
    </source>
</reference>
<dbReference type="InterPro" id="IPR024294">
    <property type="entry name" value="DUF3810"/>
</dbReference>
<organism evidence="3">
    <name type="scientific">Clostridioides difficile</name>
    <name type="common">Peptoclostridium difficile</name>
    <dbReference type="NCBI Taxonomy" id="1496"/>
    <lineage>
        <taxon>Bacteria</taxon>
        <taxon>Bacillati</taxon>
        <taxon>Bacillota</taxon>
        <taxon>Clostridia</taxon>
        <taxon>Peptostreptococcales</taxon>
        <taxon>Peptostreptococcaceae</taxon>
        <taxon>Clostridioides</taxon>
    </lineage>
</organism>
<evidence type="ECO:0000313" key="3">
    <source>
        <dbReference type="EMBL" id="CDS87357.1"/>
    </source>
</evidence>
<protein>
    <submittedName>
        <fullName evidence="3">Putative membrane protein</fullName>
    </submittedName>
</protein>
<keyword evidence="1" id="KW-1133">Transmembrane helix</keyword>
<keyword evidence="1" id="KW-0472">Membrane</keyword>
<dbReference type="Pfam" id="PF12725">
    <property type="entry name" value="DUF3810"/>
    <property type="match status" value="1"/>
</dbReference>
<accession>A0A069AGP7</accession>
<name>A0A069AGP7_CLODI</name>
<gene>
    <name evidence="2" type="ORF">BN1096_520596</name>
    <name evidence="3" type="ORF">BN1097_630015</name>
</gene>
<keyword evidence="1" id="KW-0812">Transmembrane</keyword>
<dbReference type="RefSeq" id="WP_011861460.1">
    <property type="nucleotide sequence ID" value="NZ_BBYB01000096.1"/>
</dbReference>
<dbReference type="KEGG" id="pdf:CD630DERM_21260"/>
<evidence type="ECO:0000256" key="1">
    <source>
        <dbReference type="SAM" id="Phobius"/>
    </source>
</evidence>
<dbReference type="AlphaFoldDB" id="A0A069AGP7"/>